<reference evidence="1 2" key="1">
    <citation type="submission" date="2018-11" db="EMBL/GenBank/DDBJ databases">
        <title>Microbial catabolism of amino acid.</title>
        <authorList>
            <person name="Hibi M."/>
            <person name="Ogawa J."/>
        </authorList>
    </citation>
    <scope>NUCLEOTIDE SEQUENCE [LARGE SCALE GENOMIC DNA]</scope>
    <source>
        <strain evidence="1 2">C31-06</strain>
    </source>
</reference>
<accession>A0A402CCJ8</accession>
<dbReference type="AlphaFoldDB" id="A0A402CCJ8"/>
<sequence>MPTALCYDHIRRILTGLGSHAIPVHERERHEQVAARYAREFDANGSATPADDSSLQ</sequence>
<organism evidence="1 2">
    <name type="scientific">Rhodococcus wratislaviensis</name>
    <name type="common">Tsukamurella wratislaviensis</name>
    <dbReference type="NCBI Taxonomy" id="44752"/>
    <lineage>
        <taxon>Bacteria</taxon>
        <taxon>Bacillati</taxon>
        <taxon>Actinomycetota</taxon>
        <taxon>Actinomycetes</taxon>
        <taxon>Mycobacteriales</taxon>
        <taxon>Nocardiaceae</taxon>
        <taxon>Rhodococcus</taxon>
    </lineage>
</organism>
<dbReference type="Proteomes" id="UP000287519">
    <property type="component" value="Unassembled WGS sequence"/>
</dbReference>
<protein>
    <submittedName>
        <fullName evidence="1">Uncharacterized protein</fullName>
    </submittedName>
</protein>
<comment type="caution">
    <text evidence="1">The sequence shown here is derived from an EMBL/GenBank/DDBJ whole genome shotgun (WGS) entry which is preliminary data.</text>
</comment>
<dbReference type="EMBL" id="BHYM01000043">
    <property type="protein sequence ID" value="GCE41283.1"/>
    <property type="molecule type" value="Genomic_DNA"/>
</dbReference>
<evidence type="ECO:0000313" key="2">
    <source>
        <dbReference type="Proteomes" id="UP000287519"/>
    </source>
</evidence>
<name>A0A402CCJ8_RHOWR</name>
<proteinExistence type="predicted"/>
<gene>
    <name evidence="1" type="ORF">Rhow_004942</name>
</gene>
<evidence type="ECO:0000313" key="1">
    <source>
        <dbReference type="EMBL" id="GCE41283.1"/>
    </source>
</evidence>
<keyword evidence="2" id="KW-1185">Reference proteome</keyword>